<dbReference type="AlphaFoldDB" id="A0AAQ4EG59"/>
<keyword evidence="2" id="KW-1185">Reference proteome</keyword>
<name>A0AAQ4EG59_AMBAM</name>
<dbReference type="EMBL" id="JARKHS020016463">
    <property type="protein sequence ID" value="KAK8773680.1"/>
    <property type="molecule type" value="Genomic_DNA"/>
</dbReference>
<dbReference type="Proteomes" id="UP001321473">
    <property type="component" value="Unassembled WGS sequence"/>
</dbReference>
<protein>
    <submittedName>
        <fullName evidence="1">Uncharacterized protein</fullName>
    </submittedName>
</protein>
<comment type="caution">
    <text evidence="1">The sequence shown here is derived from an EMBL/GenBank/DDBJ whole genome shotgun (WGS) entry which is preliminary data.</text>
</comment>
<evidence type="ECO:0000313" key="1">
    <source>
        <dbReference type="EMBL" id="KAK8773680.1"/>
    </source>
</evidence>
<reference evidence="1 2" key="1">
    <citation type="journal article" date="2023" name="Arcadia Sci">
        <title>De novo assembly of a long-read Amblyomma americanum tick genome.</title>
        <authorList>
            <person name="Chou S."/>
            <person name="Poskanzer K.E."/>
            <person name="Rollins M."/>
            <person name="Thuy-Boun P.S."/>
        </authorList>
    </citation>
    <scope>NUCLEOTIDE SEQUENCE [LARGE SCALE GENOMIC DNA]</scope>
    <source>
        <strain evidence="1">F_SG_1</strain>
        <tissue evidence="1">Salivary glands</tissue>
    </source>
</reference>
<sequence>MTPPEARRHVSRTNYPEPHIRSASYPTFNSCQRKTSAYVPGASARKKPANNFKIRLFDGINKDFYCGALIPATAGVRQQVNCAIAIVGYNSSR</sequence>
<accession>A0AAQ4EG59</accession>
<proteinExistence type="predicted"/>
<evidence type="ECO:0000313" key="2">
    <source>
        <dbReference type="Proteomes" id="UP001321473"/>
    </source>
</evidence>
<gene>
    <name evidence="1" type="ORF">V5799_011788</name>
</gene>
<organism evidence="1 2">
    <name type="scientific">Amblyomma americanum</name>
    <name type="common">Lone star tick</name>
    <dbReference type="NCBI Taxonomy" id="6943"/>
    <lineage>
        <taxon>Eukaryota</taxon>
        <taxon>Metazoa</taxon>
        <taxon>Ecdysozoa</taxon>
        <taxon>Arthropoda</taxon>
        <taxon>Chelicerata</taxon>
        <taxon>Arachnida</taxon>
        <taxon>Acari</taxon>
        <taxon>Parasitiformes</taxon>
        <taxon>Ixodida</taxon>
        <taxon>Ixodoidea</taxon>
        <taxon>Ixodidae</taxon>
        <taxon>Amblyomminae</taxon>
        <taxon>Amblyomma</taxon>
    </lineage>
</organism>